<evidence type="ECO:0000313" key="2">
    <source>
        <dbReference type="Proteomes" id="UP000268014"/>
    </source>
</evidence>
<reference evidence="1 2" key="2">
    <citation type="submission" date="2018-11" db="EMBL/GenBank/DDBJ databases">
        <authorList>
            <consortium name="Pathogen Informatics"/>
        </authorList>
    </citation>
    <scope>NUCLEOTIDE SEQUENCE [LARGE SCALE GENOMIC DNA]</scope>
    <source>
        <strain evidence="1 2">MHpl1</strain>
    </source>
</reference>
<evidence type="ECO:0000313" key="1">
    <source>
        <dbReference type="EMBL" id="VDO10493.1"/>
    </source>
</evidence>
<accession>A0A0N4VWG0</accession>
<organism evidence="3">
    <name type="scientific">Haemonchus placei</name>
    <name type="common">Barber's pole worm</name>
    <dbReference type="NCBI Taxonomy" id="6290"/>
    <lineage>
        <taxon>Eukaryota</taxon>
        <taxon>Metazoa</taxon>
        <taxon>Ecdysozoa</taxon>
        <taxon>Nematoda</taxon>
        <taxon>Chromadorea</taxon>
        <taxon>Rhabditida</taxon>
        <taxon>Rhabditina</taxon>
        <taxon>Rhabditomorpha</taxon>
        <taxon>Strongyloidea</taxon>
        <taxon>Trichostrongylidae</taxon>
        <taxon>Haemonchus</taxon>
    </lineage>
</organism>
<sequence>MASYPNSTLPRHESLHREHVPRWDDAYQKDWRYMRLCRHALGYEHEIVRKLDNTNPPFAIEKMWFDTNFDV</sequence>
<dbReference type="EMBL" id="UZAF01002303">
    <property type="protein sequence ID" value="VDO10493.1"/>
    <property type="molecule type" value="Genomic_DNA"/>
</dbReference>
<dbReference type="WBParaSite" id="HPLM_0000163001-mRNA-1">
    <property type="protein sequence ID" value="HPLM_0000163001-mRNA-1"/>
    <property type="gene ID" value="HPLM_0000163001"/>
</dbReference>
<keyword evidence="2" id="KW-1185">Reference proteome</keyword>
<gene>
    <name evidence="1" type="ORF">HPLM_LOCUS1627</name>
</gene>
<protein>
    <submittedName>
        <fullName evidence="3">PRELI/MSF1 domain-containing protein</fullName>
    </submittedName>
</protein>
<reference evidence="3" key="1">
    <citation type="submission" date="2017-02" db="UniProtKB">
        <authorList>
            <consortium name="WormBaseParasite"/>
        </authorList>
    </citation>
    <scope>IDENTIFICATION</scope>
</reference>
<name>A0A0N4VWG0_HAEPC</name>
<evidence type="ECO:0000313" key="3">
    <source>
        <dbReference type="WBParaSite" id="HPLM_0000163001-mRNA-1"/>
    </source>
</evidence>
<proteinExistence type="predicted"/>
<dbReference type="Proteomes" id="UP000268014">
    <property type="component" value="Unassembled WGS sequence"/>
</dbReference>
<dbReference type="AlphaFoldDB" id="A0A0N4VWG0"/>